<feature type="signal peptide" evidence="1">
    <location>
        <begin position="1"/>
        <end position="24"/>
    </location>
</feature>
<dbReference type="PANTHER" id="PTHR30203:SF32">
    <property type="entry name" value="CATION EFFLUX SYSTEM PROTEIN CUSC"/>
    <property type="match status" value="1"/>
</dbReference>
<dbReference type="GO" id="GO:0016020">
    <property type="term" value="C:membrane"/>
    <property type="evidence" value="ECO:0007669"/>
    <property type="project" value="InterPro"/>
</dbReference>
<proteinExistence type="predicted"/>
<dbReference type="InterPro" id="IPR010131">
    <property type="entry name" value="MdtP/NodT-like"/>
</dbReference>
<dbReference type="GO" id="GO:0015562">
    <property type="term" value="F:efflux transmembrane transporter activity"/>
    <property type="evidence" value="ECO:0007669"/>
    <property type="project" value="InterPro"/>
</dbReference>
<feature type="chain" id="PRO_5041361399" description="Multidrug efflux RND transporter outer membrane subunit SmeF" evidence="1">
    <location>
        <begin position="25"/>
        <end position="485"/>
    </location>
</feature>
<evidence type="ECO:0008006" key="3">
    <source>
        <dbReference type="Google" id="ProtNLM"/>
    </source>
</evidence>
<evidence type="ECO:0000256" key="1">
    <source>
        <dbReference type="SAM" id="SignalP"/>
    </source>
</evidence>
<dbReference type="NCBIfam" id="TIGR01845">
    <property type="entry name" value="outer_NodT"/>
    <property type="match status" value="1"/>
</dbReference>
<name>A0AA38XFY6_9EURO</name>
<reference evidence="2" key="1">
    <citation type="submission" date="2022-10" db="EMBL/GenBank/DDBJ databases">
        <title>Culturing micro-colonial fungi from biological soil crusts in the Mojave desert and describing Neophaeococcomyces mojavensis, and introducing the new genera and species Taxawa tesnikishii.</title>
        <authorList>
            <person name="Kurbessoian T."/>
            <person name="Stajich J.E."/>
        </authorList>
    </citation>
    <scope>NUCLEOTIDE SEQUENCE</scope>
    <source>
        <strain evidence="2">TK_35</strain>
    </source>
</reference>
<dbReference type="AlphaFoldDB" id="A0AA38XFY6"/>
<dbReference type="Gene3D" id="1.20.1600.10">
    <property type="entry name" value="Outer membrane efflux proteins (OEP)"/>
    <property type="match status" value="1"/>
</dbReference>
<dbReference type="Gene3D" id="2.20.200.10">
    <property type="entry name" value="Outer membrane efflux proteins (OEP)"/>
    <property type="match status" value="1"/>
</dbReference>
<organism evidence="2">
    <name type="scientific">Knufia peltigerae</name>
    <dbReference type="NCBI Taxonomy" id="1002370"/>
    <lineage>
        <taxon>Eukaryota</taxon>
        <taxon>Fungi</taxon>
        <taxon>Dikarya</taxon>
        <taxon>Ascomycota</taxon>
        <taxon>Pezizomycotina</taxon>
        <taxon>Eurotiomycetes</taxon>
        <taxon>Chaetothyriomycetidae</taxon>
        <taxon>Chaetothyriales</taxon>
        <taxon>Trichomeriaceae</taxon>
        <taxon>Knufia</taxon>
    </lineage>
</organism>
<dbReference type="SUPFAM" id="SSF56954">
    <property type="entry name" value="Outer membrane efflux proteins (OEP)"/>
    <property type="match status" value="1"/>
</dbReference>
<comment type="caution">
    <text evidence="2">The sequence shown here is derived from an EMBL/GenBank/DDBJ whole genome shotgun (WGS) entry which is preliminary data.</text>
</comment>
<dbReference type="PANTHER" id="PTHR30203">
    <property type="entry name" value="OUTER MEMBRANE CATION EFFLUX PROTEIN"/>
    <property type="match status" value="1"/>
</dbReference>
<dbReference type="EMBL" id="JAPDRN010000210">
    <property type="protein sequence ID" value="KAJ9612750.1"/>
    <property type="molecule type" value="Genomic_DNA"/>
</dbReference>
<protein>
    <recommendedName>
        <fullName evidence="3">Multidrug efflux RND transporter outer membrane subunit SmeF</fullName>
    </recommendedName>
</protein>
<dbReference type="PROSITE" id="PS51257">
    <property type="entry name" value="PROKAR_LIPOPROTEIN"/>
    <property type="match status" value="1"/>
</dbReference>
<keyword evidence="1" id="KW-0732">Signal</keyword>
<gene>
    <name evidence="2" type="ORF">H2204_014966</name>
</gene>
<sequence>MEVIPMKNAPLFLSIAAALALAGCGTLAPKNTAVAPAIPSQWPAEAAQGEVVDAAAVGWRDFFTDERLQQVIGQALDNNRDLRVAVLNVEKARGQYRVQRADRVPGVAVTGQMDRRGGDVPVTEQFSAGVGVAEFELDLFGRVRNLSEAALQQYFAVAANRRNAQLSLVAETATAWLTYGADQQRLAIAEATVKTYEDSLRLAEARHERGGSSALELTQTRTLVETARTDAARLRGQLAQDRNALALLAGGQLDPALLPDSIAPQVLALAPPPAGLPSDVLLQRPDIMAAEHQLLAANANIGAARAAFFPSISLTGSIGSGSGELSGLFDSGTRMWSFLPKITLPIFQGGKLRANLAVANADRDIALAQYEKSIQSGFRETADALALNVSLDEQAASQQRLVEAAEQANRLSQARYDAGLDSFVTLLDARRTAYNAQQTQLQTQLAQQSNRITLYKVLGGGWHERGQAAPLVGANLGWHRASRLR</sequence>
<dbReference type="InterPro" id="IPR003423">
    <property type="entry name" value="OMP_efflux"/>
</dbReference>
<evidence type="ECO:0000313" key="2">
    <source>
        <dbReference type="EMBL" id="KAJ9612750.1"/>
    </source>
</evidence>
<dbReference type="Pfam" id="PF02321">
    <property type="entry name" value="OEP"/>
    <property type="match status" value="2"/>
</dbReference>
<accession>A0AA38XFY6</accession>